<comment type="caution">
    <text evidence="2">The sequence shown here is derived from an EMBL/GenBank/DDBJ whole genome shotgun (WGS) entry which is preliminary data.</text>
</comment>
<evidence type="ECO:0000256" key="1">
    <source>
        <dbReference type="SAM" id="MobiDB-lite"/>
    </source>
</evidence>
<evidence type="ECO:0000313" key="3">
    <source>
        <dbReference type="Proteomes" id="UP001165121"/>
    </source>
</evidence>
<feature type="compositionally biased region" description="Basic and acidic residues" evidence="1">
    <location>
        <begin position="97"/>
        <end position="107"/>
    </location>
</feature>
<name>A0A9W6Y1G7_9STRA</name>
<gene>
    <name evidence="2" type="ORF">Pfra01_002004600</name>
</gene>
<sequence length="146" mass="15774">MLRASYVRRSGFSFIFRNGAAASEERTSTSDALQTSTAVVDALQRLGQLDRHLGEVRDNSDAVANATAGVTNSLYLDLTVHTEPNVAPQVGFDVADWSRSRDSEPKAKAPQTRTSEGHYNAIDSETSLRVKADAVPLEALPEVAEL</sequence>
<dbReference type="AlphaFoldDB" id="A0A9W6Y1G7"/>
<proteinExistence type="predicted"/>
<dbReference type="EMBL" id="BSXT01002671">
    <property type="protein sequence ID" value="GMF50295.1"/>
    <property type="molecule type" value="Genomic_DNA"/>
</dbReference>
<dbReference type="Proteomes" id="UP001165121">
    <property type="component" value="Unassembled WGS sequence"/>
</dbReference>
<evidence type="ECO:0000313" key="2">
    <source>
        <dbReference type="EMBL" id="GMF50295.1"/>
    </source>
</evidence>
<organism evidence="2 3">
    <name type="scientific">Phytophthora fragariaefolia</name>
    <dbReference type="NCBI Taxonomy" id="1490495"/>
    <lineage>
        <taxon>Eukaryota</taxon>
        <taxon>Sar</taxon>
        <taxon>Stramenopiles</taxon>
        <taxon>Oomycota</taxon>
        <taxon>Peronosporomycetes</taxon>
        <taxon>Peronosporales</taxon>
        <taxon>Peronosporaceae</taxon>
        <taxon>Phytophthora</taxon>
    </lineage>
</organism>
<keyword evidence="3" id="KW-1185">Reference proteome</keyword>
<reference evidence="2" key="1">
    <citation type="submission" date="2023-04" db="EMBL/GenBank/DDBJ databases">
        <title>Phytophthora fragariaefolia NBRC 109709.</title>
        <authorList>
            <person name="Ichikawa N."/>
            <person name="Sato H."/>
            <person name="Tonouchi N."/>
        </authorList>
    </citation>
    <scope>NUCLEOTIDE SEQUENCE</scope>
    <source>
        <strain evidence="2">NBRC 109709</strain>
    </source>
</reference>
<feature type="region of interest" description="Disordered" evidence="1">
    <location>
        <begin position="97"/>
        <end position="124"/>
    </location>
</feature>
<accession>A0A9W6Y1G7</accession>
<protein>
    <submittedName>
        <fullName evidence="2">Unnamed protein product</fullName>
    </submittedName>
</protein>